<dbReference type="InterPro" id="IPR058637">
    <property type="entry name" value="YknX-like_C"/>
</dbReference>
<gene>
    <name evidence="8" type="ORF">DDZ18_12575</name>
</gene>
<dbReference type="Pfam" id="PF25954">
    <property type="entry name" value="Beta-barrel_RND_2"/>
    <property type="match status" value="1"/>
</dbReference>
<feature type="domain" description="Multidrug resistance protein MdtA-like barrel-sandwich hybrid" evidence="5">
    <location>
        <begin position="71"/>
        <end position="194"/>
    </location>
</feature>
<dbReference type="PANTHER" id="PTHR30469">
    <property type="entry name" value="MULTIDRUG RESISTANCE PROTEIN MDTA"/>
    <property type="match status" value="1"/>
</dbReference>
<evidence type="ECO:0000259" key="7">
    <source>
        <dbReference type="Pfam" id="PF25989"/>
    </source>
</evidence>
<dbReference type="Pfam" id="PF25989">
    <property type="entry name" value="YknX_C"/>
    <property type="match status" value="1"/>
</dbReference>
<dbReference type="OrthoDB" id="9806939at2"/>
<keyword evidence="4" id="KW-0732">Signal</keyword>
<reference evidence="9" key="1">
    <citation type="submission" date="2018-05" db="EMBL/GenBank/DDBJ databases">
        <authorList>
            <person name="Liu B.-T."/>
        </authorList>
    </citation>
    <scope>NUCLEOTIDE SEQUENCE [LARGE SCALE GENOMIC DNA]</scope>
    <source>
        <strain evidence="9">WD6-1</strain>
    </source>
</reference>
<dbReference type="Pfam" id="PF25917">
    <property type="entry name" value="BSH_RND"/>
    <property type="match status" value="1"/>
</dbReference>
<dbReference type="Gene3D" id="2.40.50.100">
    <property type="match status" value="1"/>
</dbReference>
<feature type="region of interest" description="Disordered" evidence="3">
    <location>
        <begin position="355"/>
        <end position="377"/>
    </location>
</feature>
<organism evidence="8 9">
    <name type="scientific">Marinicauda salina</name>
    <dbReference type="NCBI Taxonomy" id="2135793"/>
    <lineage>
        <taxon>Bacteria</taxon>
        <taxon>Pseudomonadati</taxon>
        <taxon>Pseudomonadota</taxon>
        <taxon>Alphaproteobacteria</taxon>
        <taxon>Maricaulales</taxon>
        <taxon>Maricaulaceae</taxon>
        <taxon>Marinicauda</taxon>
    </lineage>
</organism>
<evidence type="ECO:0000256" key="3">
    <source>
        <dbReference type="SAM" id="MobiDB-lite"/>
    </source>
</evidence>
<evidence type="ECO:0000256" key="2">
    <source>
        <dbReference type="SAM" id="Coils"/>
    </source>
</evidence>
<dbReference type="Gene3D" id="2.40.30.170">
    <property type="match status" value="1"/>
</dbReference>
<evidence type="ECO:0000256" key="1">
    <source>
        <dbReference type="ARBA" id="ARBA00009477"/>
    </source>
</evidence>
<evidence type="ECO:0000313" key="9">
    <source>
        <dbReference type="Proteomes" id="UP000245168"/>
    </source>
</evidence>
<accession>A0A2U2BRH2</accession>
<dbReference type="SUPFAM" id="SSF111369">
    <property type="entry name" value="HlyD-like secretion proteins"/>
    <property type="match status" value="1"/>
</dbReference>
<dbReference type="GO" id="GO:1990281">
    <property type="term" value="C:efflux pump complex"/>
    <property type="evidence" value="ECO:0007669"/>
    <property type="project" value="TreeGrafter"/>
</dbReference>
<comment type="caution">
    <text evidence="8">The sequence shown here is derived from an EMBL/GenBank/DDBJ whole genome shotgun (WGS) entry which is preliminary data.</text>
</comment>
<dbReference type="InterPro" id="IPR058625">
    <property type="entry name" value="MdtA-like_BSH"/>
</dbReference>
<feature type="domain" description="CusB-like beta-barrel" evidence="6">
    <location>
        <begin position="205"/>
        <end position="276"/>
    </location>
</feature>
<dbReference type="Proteomes" id="UP000245168">
    <property type="component" value="Unassembled WGS sequence"/>
</dbReference>
<feature type="domain" description="YknX-like C-terminal permuted SH3-like" evidence="7">
    <location>
        <begin position="284"/>
        <end position="354"/>
    </location>
</feature>
<dbReference type="AlphaFoldDB" id="A0A2U2BRH2"/>
<protein>
    <submittedName>
        <fullName evidence="8">Efflux transporter periplasmic adaptor subunit</fullName>
    </submittedName>
</protein>
<keyword evidence="9" id="KW-1185">Reference proteome</keyword>
<name>A0A2U2BRH2_9PROT</name>
<dbReference type="FunFam" id="2.40.30.170:FF:000010">
    <property type="entry name" value="Efflux RND transporter periplasmic adaptor subunit"/>
    <property type="match status" value="1"/>
</dbReference>
<evidence type="ECO:0000259" key="5">
    <source>
        <dbReference type="Pfam" id="PF25917"/>
    </source>
</evidence>
<dbReference type="PANTHER" id="PTHR30469:SF16">
    <property type="entry name" value="HAE1 FAMILY EFFLUX PUMP MFP COMPONENT"/>
    <property type="match status" value="1"/>
</dbReference>
<feature type="signal peptide" evidence="4">
    <location>
        <begin position="1"/>
        <end position="18"/>
    </location>
</feature>
<dbReference type="GO" id="GO:0015562">
    <property type="term" value="F:efflux transmembrane transporter activity"/>
    <property type="evidence" value="ECO:0007669"/>
    <property type="project" value="TreeGrafter"/>
</dbReference>
<comment type="similarity">
    <text evidence="1">Belongs to the membrane fusion protein (MFP) (TC 8.A.1) family.</text>
</comment>
<dbReference type="Gene3D" id="2.40.420.20">
    <property type="match status" value="1"/>
</dbReference>
<evidence type="ECO:0000313" key="8">
    <source>
        <dbReference type="EMBL" id="PWE16595.1"/>
    </source>
</evidence>
<evidence type="ECO:0000259" key="6">
    <source>
        <dbReference type="Pfam" id="PF25954"/>
    </source>
</evidence>
<evidence type="ECO:0000256" key="4">
    <source>
        <dbReference type="SAM" id="SignalP"/>
    </source>
</evidence>
<feature type="chain" id="PRO_5015744609" evidence="4">
    <location>
        <begin position="19"/>
        <end position="377"/>
    </location>
</feature>
<dbReference type="InterPro" id="IPR058792">
    <property type="entry name" value="Beta-barrel_RND_2"/>
</dbReference>
<proteinExistence type="inferred from homology"/>
<dbReference type="NCBIfam" id="TIGR01730">
    <property type="entry name" value="RND_mfp"/>
    <property type="match status" value="1"/>
</dbReference>
<dbReference type="InterPro" id="IPR006143">
    <property type="entry name" value="RND_pump_MFP"/>
</dbReference>
<keyword evidence="2" id="KW-0175">Coiled coil</keyword>
<dbReference type="Gene3D" id="1.10.287.470">
    <property type="entry name" value="Helix hairpin bin"/>
    <property type="match status" value="1"/>
</dbReference>
<sequence length="377" mass="40144">MRRAIFLLIVLAVFAAMAAAVTLRAIGPFGGEGGAAGGFGGRSTPVAVAEVQVEEFADIVEALGTANANESVTITAKVSDTIARLNFDSGDYVEAGRILVELSDAEEAAGLSEARATLREAQREIDRVRDLTERGVAPRSRLDEALAVVERARARVEAIEARVADRIIRAPFSGVVGLRQVSLGQLVRPGDAIARVDDTSVIKLDFTVPERFLSVIEPGMGVEARTSAFPDRAFEGEIAQIDSRVDPVTRTVMVRALIDNEAGMLRPGQLMTVEVRRDVRERPAVPQSAVTLVRDQAFVYRVADSEGGAVARQTPVVLGMRRDGLVEITDGLSVGDRVVAEGVHRVRDGAPVSVVDGGERRERSQRSGGPASTVSGD</sequence>
<dbReference type="EMBL" id="QEXV01000006">
    <property type="protein sequence ID" value="PWE16595.1"/>
    <property type="molecule type" value="Genomic_DNA"/>
</dbReference>
<feature type="coiled-coil region" evidence="2">
    <location>
        <begin position="111"/>
        <end position="162"/>
    </location>
</feature>
<dbReference type="RefSeq" id="WP_109253749.1">
    <property type="nucleotide sequence ID" value="NZ_QEXV01000006.1"/>
</dbReference>